<organism evidence="3 4">
    <name type="scientific">Zalerion maritima</name>
    <dbReference type="NCBI Taxonomy" id="339359"/>
    <lineage>
        <taxon>Eukaryota</taxon>
        <taxon>Fungi</taxon>
        <taxon>Dikarya</taxon>
        <taxon>Ascomycota</taxon>
        <taxon>Pezizomycotina</taxon>
        <taxon>Sordariomycetes</taxon>
        <taxon>Lulworthiomycetidae</taxon>
        <taxon>Lulworthiales</taxon>
        <taxon>Lulworthiaceae</taxon>
        <taxon>Zalerion</taxon>
    </lineage>
</organism>
<evidence type="ECO:0000256" key="1">
    <source>
        <dbReference type="SAM" id="SignalP"/>
    </source>
</evidence>
<dbReference type="InterPro" id="IPR011058">
    <property type="entry name" value="Cyanovirin-N"/>
</dbReference>
<accession>A0AAD5RVB3</accession>
<dbReference type="EMBL" id="JAKWBI020000042">
    <property type="protein sequence ID" value="KAJ2904884.1"/>
    <property type="molecule type" value="Genomic_DNA"/>
</dbReference>
<gene>
    <name evidence="3" type="ORF">MKZ38_006925</name>
</gene>
<feature type="signal peptide" evidence="1">
    <location>
        <begin position="1"/>
        <end position="18"/>
    </location>
</feature>
<keyword evidence="4" id="KW-1185">Reference proteome</keyword>
<dbReference type="SUPFAM" id="SSF51322">
    <property type="entry name" value="Cyanovirin-N"/>
    <property type="match status" value="1"/>
</dbReference>
<keyword evidence="1" id="KW-0732">Signal</keyword>
<dbReference type="Proteomes" id="UP001201980">
    <property type="component" value="Unassembled WGS sequence"/>
</dbReference>
<comment type="caution">
    <text evidence="3">The sequence shown here is derived from an EMBL/GenBank/DDBJ whole genome shotgun (WGS) entry which is preliminary data.</text>
</comment>
<protein>
    <recommendedName>
        <fullName evidence="2">Cyanovirin-N domain-containing protein</fullName>
    </recommendedName>
</protein>
<name>A0AAD5RVB3_9PEZI</name>
<feature type="chain" id="PRO_5042245265" description="Cyanovirin-N domain-containing protein" evidence="1">
    <location>
        <begin position="19"/>
        <end position="187"/>
    </location>
</feature>
<evidence type="ECO:0000313" key="3">
    <source>
        <dbReference type="EMBL" id="KAJ2904884.1"/>
    </source>
</evidence>
<evidence type="ECO:0000313" key="4">
    <source>
        <dbReference type="Proteomes" id="UP001201980"/>
    </source>
</evidence>
<reference evidence="3" key="1">
    <citation type="submission" date="2022-07" db="EMBL/GenBank/DDBJ databases">
        <title>Draft genome sequence of Zalerion maritima ATCC 34329, a (micro)plastics degrading marine fungus.</title>
        <authorList>
            <person name="Paco A."/>
            <person name="Goncalves M.F.M."/>
            <person name="Rocha-Santos T.A.P."/>
            <person name="Alves A."/>
        </authorList>
    </citation>
    <scope>NUCLEOTIDE SEQUENCE</scope>
    <source>
        <strain evidence="3">ATCC 34329</strain>
    </source>
</reference>
<sequence>MFLYVLSILPTELVLASAAEHLLQPRARAIKQNFGATCTDVEMTLHPELSSSIILSANCKNRANESQASTLHLLDCLTACPLATNGTESGRVNIWSLSFLENFNFQDAASDSCANVTVFFDIKDCVVDTEAQSTNPSPYEDLIDADFIDEWPHSYFTCSRVSEDGITEPSIVDLDGMIGNENGTLVC</sequence>
<dbReference type="Pfam" id="PF08881">
    <property type="entry name" value="CVNH"/>
    <property type="match status" value="1"/>
</dbReference>
<feature type="domain" description="Cyanovirin-N" evidence="2">
    <location>
        <begin position="34"/>
        <end position="186"/>
    </location>
</feature>
<dbReference type="InterPro" id="IPR036673">
    <property type="entry name" value="Cyanovirin-N_sf"/>
</dbReference>
<evidence type="ECO:0000259" key="2">
    <source>
        <dbReference type="Pfam" id="PF08881"/>
    </source>
</evidence>
<dbReference type="AlphaFoldDB" id="A0AAD5RVB3"/>
<proteinExistence type="predicted"/>
<dbReference type="Gene3D" id="2.30.60.10">
    <property type="entry name" value="Cyanovirin-N"/>
    <property type="match status" value="1"/>
</dbReference>